<gene>
    <name evidence="1" type="ORF">AV530_017586</name>
</gene>
<comment type="caution">
    <text evidence="1">The sequence shown here is derived from an EMBL/GenBank/DDBJ whole genome shotgun (WGS) entry which is preliminary data.</text>
</comment>
<evidence type="ECO:0000313" key="1">
    <source>
        <dbReference type="EMBL" id="OPJ68628.1"/>
    </source>
</evidence>
<dbReference type="Proteomes" id="UP000190648">
    <property type="component" value="Unassembled WGS sequence"/>
</dbReference>
<dbReference type="AlphaFoldDB" id="A0A1V4J8S7"/>
<keyword evidence="2" id="KW-1185">Reference proteome</keyword>
<evidence type="ECO:0000313" key="2">
    <source>
        <dbReference type="Proteomes" id="UP000190648"/>
    </source>
</evidence>
<proteinExistence type="predicted"/>
<reference evidence="1 2" key="1">
    <citation type="submission" date="2016-02" db="EMBL/GenBank/DDBJ databases">
        <title>Band-tailed pigeon sequencing and assembly.</title>
        <authorList>
            <person name="Soares A.E."/>
            <person name="Novak B.J."/>
            <person name="Rice E.S."/>
            <person name="O'Connell B."/>
            <person name="Chang D."/>
            <person name="Weber S."/>
            <person name="Shapiro B."/>
        </authorList>
    </citation>
    <scope>NUCLEOTIDE SEQUENCE [LARGE SCALE GENOMIC DNA]</scope>
    <source>
        <strain evidence="1">BTP2013</strain>
        <tissue evidence="1">Blood</tissue>
    </source>
</reference>
<organism evidence="1 2">
    <name type="scientific">Patagioenas fasciata monilis</name>
    <dbReference type="NCBI Taxonomy" id="372326"/>
    <lineage>
        <taxon>Eukaryota</taxon>
        <taxon>Metazoa</taxon>
        <taxon>Chordata</taxon>
        <taxon>Craniata</taxon>
        <taxon>Vertebrata</taxon>
        <taxon>Euteleostomi</taxon>
        <taxon>Archelosauria</taxon>
        <taxon>Archosauria</taxon>
        <taxon>Dinosauria</taxon>
        <taxon>Saurischia</taxon>
        <taxon>Theropoda</taxon>
        <taxon>Coelurosauria</taxon>
        <taxon>Aves</taxon>
        <taxon>Neognathae</taxon>
        <taxon>Neoaves</taxon>
        <taxon>Columbimorphae</taxon>
        <taxon>Columbiformes</taxon>
        <taxon>Columbidae</taxon>
        <taxon>Patagioenas</taxon>
    </lineage>
</organism>
<sequence length="104" mass="11595">MYHESPFSYCKEKGMWVEREPQCDSETGMGGKLCTFNTVHRTLDFSAETLFTKICEKPSRQLPEHPGQLETRVDPPPLVSRCLATVTLTSSGCHGDTSSLSVTR</sequence>
<protein>
    <submittedName>
        <fullName evidence="1">Uncharacterized protein</fullName>
    </submittedName>
</protein>
<name>A0A1V4J8S7_PATFA</name>
<accession>A0A1V4J8S7</accession>
<dbReference type="EMBL" id="LSYS01008465">
    <property type="protein sequence ID" value="OPJ68628.1"/>
    <property type="molecule type" value="Genomic_DNA"/>
</dbReference>